<organism evidence="2 3">
    <name type="scientific">Lentzea indica</name>
    <dbReference type="NCBI Taxonomy" id="2604800"/>
    <lineage>
        <taxon>Bacteria</taxon>
        <taxon>Bacillati</taxon>
        <taxon>Actinomycetota</taxon>
        <taxon>Actinomycetes</taxon>
        <taxon>Pseudonocardiales</taxon>
        <taxon>Pseudonocardiaceae</taxon>
        <taxon>Lentzea</taxon>
    </lineage>
</organism>
<dbReference type="Pfam" id="PF13707">
    <property type="entry name" value="RloB"/>
    <property type="match status" value="1"/>
</dbReference>
<evidence type="ECO:0000313" key="3">
    <source>
        <dbReference type="Proteomes" id="UP001515943"/>
    </source>
</evidence>
<protein>
    <submittedName>
        <fullName evidence="2">RloB domain-containing protein</fullName>
    </submittedName>
</protein>
<feature type="compositionally biased region" description="Basic and acidic residues" evidence="1">
    <location>
        <begin position="26"/>
        <end position="41"/>
    </location>
</feature>
<name>A0ABX1FKJ1_9PSEU</name>
<comment type="caution">
    <text evidence="2">The sequence shown here is derived from an EMBL/GenBank/DDBJ whole genome shotgun (WGS) entry which is preliminary data.</text>
</comment>
<evidence type="ECO:0000256" key="1">
    <source>
        <dbReference type="SAM" id="MobiDB-lite"/>
    </source>
</evidence>
<reference evidence="2 3" key="1">
    <citation type="submission" date="2019-08" db="EMBL/GenBank/DDBJ databases">
        <title>Lentzea from Indian Himalayas.</title>
        <authorList>
            <person name="Mandal S."/>
            <person name="Mallick Gupta A."/>
            <person name="Maiti P.K."/>
            <person name="Sarkar J."/>
            <person name="Mandal S."/>
        </authorList>
    </citation>
    <scope>NUCLEOTIDE SEQUENCE [LARGE SCALE GENOMIC DNA]</scope>
    <source>
        <strain evidence="2 3">PSKA42</strain>
    </source>
</reference>
<evidence type="ECO:0000313" key="2">
    <source>
        <dbReference type="EMBL" id="NKE59508.1"/>
    </source>
</evidence>
<dbReference type="EMBL" id="VSRL01000086">
    <property type="protein sequence ID" value="NKE59508.1"/>
    <property type="molecule type" value="Genomic_DNA"/>
</dbReference>
<dbReference type="Proteomes" id="UP001515943">
    <property type="component" value="Unassembled WGS sequence"/>
</dbReference>
<dbReference type="RefSeq" id="WP_246291905.1">
    <property type="nucleotide sequence ID" value="NZ_VSRL01000086.1"/>
</dbReference>
<keyword evidence="3" id="KW-1185">Reference proteome</keyword>
<feature type="region of interest" description="Disordered" evidence="1">
    <location>
        <begin position="1"/>
        <end position="41"/>
    </location>
</feature>
<gene>
    <name evidence="2" type="ORF">FXN61_22945</name>
</gene>
<dbReference type="InterPro" id="IPR025591">
    <property type="entry name" value="RloB"/>
</dbReference>
<proteinExistence type="predicted"/>
<accession>A0ABX1FKJ1</accession>
<sequence>MGRCRSCSKTGSRKSSGVVVAKRDRKRENTQSRRGRTRELRPGHVLVVTGGERTEPAYINGLARARGARVKVRSRTDSPENLVRYAKRIFTTDEYDSVWCVVDVDEFDVEAAHAEAERLGVELVVSNPCFEIWLILHFADHRAHVDNGKACCRLLTKHVPGYDKSKVDYAVFDEGVEVAIKRAKELGPENPSTDMWRLVEVLLKY</sequence>